<comment type="caution">
    <text evidence="3">The sequence shown here is derived from an EMBL/GenBank/DDBJ whole genome shotgun (WGS) entry which is preliminary data.</text>
</comment>
<dbReference type="EMBL" id="AAOE01000007">
    <property type="protein sequence ID" value="EAR09918.1"/>
    <property type="molecule type" value="Genomic_DNA"/>
</dbReference>
<dbReference type="RefSeq" id="WP_008048476.1">
    <property type="nucleotide sequence ID" value="NZ_CH724155.1"/>
</dbReference>
<dbReference type="Pfam" id="PF03466">
    <property type="entry name" value="LysR_substrate"/>
    <property type="match status" value="1"/>
</dbReference>
<dbReference type="InterPro" id="IPR005119">
    <property type="entry name" value="LysR_subst-bd"/>
</dbReference>
<comment type="similarity">
    <text evidence="1">Belongs to the LysR transcriptional regulatory family.</text>
</comment>
<keyword evidence="4" id="KW-1185">Reference proteome</keyword>
<dbReference type="Gene3D" id="3.40.190.10">
    <property type="entry name" value="Periplasmic binding protein-like II"/>
    <property type="match status" value="2"/>
</dbReference>
<dbReference type="OrthoDB" id="6787458at2"/>
<gene>
    <name evidence="3" type="ORF">MED297_06199</name>
</gene>
<dbReference type="InterPro" id="IPR058163">
    <property type="entry name" value="LysR-type_TF_proteobact-type"/>
</dbReference>
<organism evidence="3 4">
    <name type="scientific">Reinekea blandensis MED297</name>
    <dbReference type="NCBI Taxonomy" id="314283"/>
    <lineage>
        <taxon>Bacteria</taxon>
        <taxon>Pseudomonadati</taxon>
        <taxon>Pseudomonadota</taxon>
        <taxon>Gammaproteobacteria</taxon>
        <taxon>Oceanospirillales</taxon>
        <taxon>Saccharospirillaceae</taxon>
        <taxon>Reinekea</taxon>
    </lineage>
</organism>
<accession>A4BDH4</accession>
<dbReference type="PANTHER" id="PTHR30537">
    <property type="entry name" value="HTH-TYPE TRANSCRIPTIONAL REGULATOR"/>
    <property type="match status" value="1"/>
</dbReference>
<evidence type="ECO:0000259" key="2">
    <source>
        <dbReference type="Pfam" id="PF03466"/>
    </source>
</evidence>
<dbReference type="PANTHER" id="PTHR30537:SF74">
    <property type="entry name" value="HTH-TYPE TRANSCRIPTIONAL REGULATOR TRPI"/>
    <property type="match status" value="1"/>
</dbReference>
<reference evidence="3 4" key="1">
    <citation type="submission" date="2006-02" db="EMBL/GenBank/DDBJ databases">
        <authorList>
            <person name="Pinhassi J."/>
            <person name="Pedros-Alio C."/>
            <person name="Ferriera S."/>
            <person name="Johnson J."/>
            <person name="Kravitz S."/>
            <person name="Halpern A."/>
            <person name="Remington K."/>
            <person name="Beeson K."/>
            <person name="Tran B."/>
            <person name="Rogers Y.-H."/>
            <person name="Friedman R."/>
            <person name="Venter J.C."/>
        </authorList>
    </citation>
    <scope>NUCLEOTIDE SEQUENCE [LARGE SCALE GENOMIC DNA]</scope>
    <source>
        <strain evidence="3 4">MED297</strain>
    </source>
</reference>
<proteinExistence type="inferred from homology"/>
<dbReference type="GO" id="GO:0006351">
    <property type="term" value="P:DNA-templated transcription"/>
    <property type="evidence" value="ECO:0007669"/>
    <property type="project" value="TreeGrafter"/>
</dbReference>
<dbReference type="Proteomes" id="UP000005953">
    <property type="component" value="Unassembled WGS sequence"/>
</dbReference>
<sequence length="208" mass="23811">MLPSFASRWLVPRLWKFNHRHPEIELRLHPSHQQVDLHRSDIDLAIRLGESRYPNLNCEPLLQEYAYAAACPRIAAQINDPADVFRFMLIHGWVDSGMNWESWFEATGVDPSGHPIRKQVINEGGITIYMLLSGHGIAVVRNTLARALVENGQLVPLLGITIASHFQYYLLHRHELADNPNLNAFKNWLVEEVDEFTRNYSRAGIVAL</sequence>
<dbReference type="SUPFAM" id="SSF53850">
    <property type="entry name" value="Periplasmic binding protein-like II"/>
    <property type="match status" value="1"/>
</dbReference>
<dbReference type="HOGENOM" id="CLU_039613_37_1_6"/>
<dbReference type="AlphaFoldDB" id="A4BDH4"/>
<dbReference type="GO" id="GO:0003700">
    <property type="term" value="F:DNA-binding transcription factor activity"/>
    <property type="evidence" value="ECO:0007669"/>
    <property type="project" value="TreeGrafter"/>
</dbReference>
<dbReference type="GO" id="GO:0043565">
    <property type="term" value="F:sequence-specific DNA binding"/>
    <property type="evidence" value="ECO:0007669"/>
    <property type="project" value="TreeGrafter"/>
</dbReference>
<feature type="domain" description="LysR substrate-binding" evidence="2">
    <location>
        <begin position="2"/>
        <end position="192"/>
    </location>
</feature>
<name>A4BDH4_9GAMM</name>
<dbReference type="CDD" id="cd08432">
    <property type="entry name" value="PBP2_GcdR_TrpI_HvrB_AmpR_like"/>
    <property type="match status" value="1"/>
</dbReference>
<protein>
    <submittedName>
        <fullName evidence="3">Glycine cleavage system transcriptional activator</fullName>
    </submittedName>
</protein>
<dbReference type="STRING" id="314283.MED297_06199"/>
<evidence type="ECO:0000313" key="3">
    <source>
        <dbReference type="EMBL" id="EAR09918.1"/>
    </source>
</evidence>
<evidence type="ECO:0000256" key="1">
    <source>
        <dbReference type="ARBA" id="ARBA00009437"/>
    </source>
</evidence>
<evidence type="ECO:0000313" key="4">
    <source>
        <dbReference type="Proteomes" id="UP000005953"/>
    </source>
</evidence>